<evidence type="ECO:0000256" key="1">
    <source>
        <dbReference type="SAM" id="MobiDB-lite"/>
    </source>
</evidence>
<keyword evidence="3" id="KW-1185">Reference proteome</keyword>
<organism evidence="2 3">
    <name type="scientific">Eumeta variegata</name>
    <name type="common">Bagworm moth</name>
    <name type="synonym">Eumeta japonica</name>
    <dbReference type="NCBI Taxonomy" id="151549"/>
    <lineage>
        <taxon>Eukaryota</taxon>
        <taxon>Metazoa</taxon>
        <taxon>Ecdysozoa</taxon>
        <taxon>Arthropoda</taxon>
        <taxon>Hexapoda</taxon>
        <taxon>Insecta</taxon>
        <taxon>Pterygota</taxon>
        <taxon>Neoptera</taxon>
        <taxon>Endopterygota</taxon>
        <taxon>Lepidoptera</taxon>
        <taxon>Glossata</taxon>
        <taxon>Ditrysia</taxon>
        <taxon>Tineoidea</taxon>
        <taxon>Psychidae</taxon>
        <taxon>Oiketicinae</taxon>
        <taxon>Eumeta</taxon>
    </lineage>
</organism>
<evidence type="ECO:0000313" key="3">
    <source>
        <dbReference type="Proteomes" id="UP000299102"/>
    </source>
</evidence>
<comment type="caution">
    <text evidence="2">The sequence shown here is derived from an EMBL/GenBank/DDBJ whole genome shotgun (WGS) entry which is preliminary data.</text>
</comment>
<protein>
    <submittedName>
        <fullName evidence="2">Uncharacterized protein</fullName>
    </submittedName>
</protein>
<sequence length="243" mass="26550">MRTGGRAVRGRRAARFRSTGAGGLALDRQSLCAINLGVFSHSTRKPHDPVDFVLVFDVAPNVTGHILPGRRRAGDKRARPRTYRRRGRLDSPRRPTPSASQTACVRRVLNIPASILFRQTAGGRRGERSLSGIEAAREATNAMQRSICSSQLLQMYRSSFQNCLYASHNIGTIAVTPSVSLIPFCEEPTKTINNSIAILSDAIPITIDRHYTRCFYCSSDTLSGAACACSMSQTASKLPLWGL</sequence>
<reference evidence="2 3" key="1">
    <citation type="journal article" date="2019" name="Commun. Biol.">
        <title>The bagworm genome reveals a unique fibroin gene that provides high tensile strength.</title>
        <authorList>
            <person name="Kono N."/>
            <person name="Nakamura H."/>
            <person name="Ohtoshi R."/>
            <person name="Tomita M."/>
            <person name="Numata K."/>
            <person name="Arakawa K."/>
        </authorList>
    </citation>
    <scope>NUCLEOTIDE SEQUENCE [LARGE SCALE GENOMIC DNA]</scope>
</reference>
<feature type="compositionally biased region" description="Basic residues" evidence="1">
    <location>
        <begin position="68"/>
        <end position="87"/>
    </location>
</feature>
<feature type="region of interest" description="Disordered" evidence="1">
    <location>
        <begin position="66"/>
        <end position="102"/>
    </location>
</feature>
<dbReference type="Proteomes" id="UP000299102">
    <property type="component" value="Unassembled WGS sequence"/>
</dbReference>
<evidence type="ECO:0000313" key="2">
    <source>
        <dbReference type="EMBL" id="GBP08123.1"/>
    </source>
</evidence>
<accession>A0A4C1T0S1</accession>
<name>A0A4C1T0S1_EUMVA</name>
<dbReference type="AlphaFoldDB" id="A0A4C1T0S1"/>
<gene>
    <name evidence="2" type="ORF">EVAR_2917_1</name>
</gene>
<dbReference type="EMBL" id="BGZK01000029">
    <property type="protein sequence ID" value="GBP08123.1"/>
    <property type="molecule type" value="Genomic_DNA"/>
</dbReference>
<proteinExistence type="predicted"/>